<feature type="region of interest" description="Disordered" evidence="1">
    <location>
        <begin position="122"/>
        <end position="216"/>
    </location>
</feature>
<feature type="compositionally biased region" description="Basic and acidic residues" evidence="1">
    <location>
        <begin position="153"/>
        <end position="162"/>
    </location>
</feature>
<proteinExistence type="predicted"/>
<evidence type="ECO:0000313" key="4">
    <source>
        <dbReference type="EMBL" id="TID13231.1"/>
    </source>
</evidence>
<feature type="transmembrane region" description="Helical" evidence="2">
    <location>
        <begin position="80"/>
        <end position="105"/>
    </location>
</feature>
<name>A0A4Z1NRQ7_9PEZI</name>
<evidence type="ECO:0008006" key="6">
    <source>
        <dbReference type="Google" id="ProtNLM"/>
    </source>
</evidence>
<dbReference type="Proteomes" id="UP000298493">
    <property type="component" value="Unassembled WGS sequence"/>
</dbReference>
<protein>
    <recommendedName>
        <fullName evidence="6">Transmembrane protein</fullName>
    </recommendedName>
</protein>
<evidence type="ECO:0000256" key="1">
    <source>
        <dbReference type="SAM" id="MobiDB-lite"/>
    </source>
</evidence>
<feature type="compositionally biased region" description="Basic and acidic residues" evidence="1">
    <location>
        <begin position="175"/>
        <end position="194"/>
    </location>
</feature>
<keyword evidence="2" id="KW-0472">Membrane</keyword>
<keyword evidence="3" id="KW-0732">Signal</keyword>
<gene>
    <name evidence="4" type="ORF">E6O75_ATG10304</name>
</gene>
<evidence type="ECO:0000256" key="2">
    <source>
        <dbReference type="SAM" id="Phobius"/>
    </source>
</evidence>
<organism evidence="4 5">
    <name type="scientific">Venturia nashicola</name>
    <dbReference type="NCBI Taxonomy" id="86259"/>
    <lineage>
        <taxon>Eukaryota</taxon>
        <taxon>Fungi</taxon>
        <taxon>Dikarya</taxon>
        <taxon>Ascomycota</taxon>
        <taxon>Pezizomycotina</taxon>
        <taxon>Dothideomycetes</taxon>
        <taxon>Pleosporomycetidae</taxon>
        <taxon>Venturiales</taxon>
        <taxon>Venturiaceae</taxon>
        <taxon>Venturia</taxon>
    </lineage>
</organism>
<dbReference type="EMBL" id="SNSC02000028">
    <property type="protein sequence ID" value="TID13231.1"/>
    <property type="molecule type" value="Genomic_DNA"/>
</dbReference>
<accession>A0A4Z1NRQ7</accession>
<dbReference type="OrthoDB" id="3928721at2759"/>
<keyword evidence="5" id="KW-1185">Reference proteome</keyword>
<dbReference type="AlphaFoldDB" id="A0A4Z1NRQ7"/>
<keyword evidence="2" id="KW-0812">Transmembrane</keyword>
<feature type="signal peptide" evidence="3">
    <location>
        <begin position="1"/>
        <end position="19"/>
    </location>
</feature>
<feature type="chain" id="PRO_5021440779" description="Transmembrane protein" evidence="3">
    <location>
        <begin position="20"/>
        <end position="216"/>
    </location>
</feature>
<reference evidence="4 5" key="1">
    <citation type="submission" date="2019-04" db="EMBL/GenBank/DDBJ databases">
        <title>High contiguity whole genome sequence and gene annotation resource for two Venturia nashicola isolates.</title>
        <authorList>
            <person name="Prokchorchik M."/>
            <person name="Won K."/>
            <person name="Lee Y."/>
            <person name="Choi E.D."/>
            <person name="Segonzac C."/>
            <person name="Sohn K.H."/>
        </authorList>
    </citation>
    <scope>NUCLEOTIDE SEQUENCE [LARGE SCALE GENOMIC DNA]</scope>
    <source>
        <strain evidence="4 5">PRI2</strain>
    </source>
</reference>
<evidence type="ECO:0000313" key="5">
    <source>
        <dbReference type="Proteomes" id="UP000298493"/>
    </source>
</evidence>
<keyword evidence="2" id="KW-1133">Transmembrane helix</keyword>
<sequence length="216" mass="23528">MDKLYLFRCLLLLPSVVLALPQATTPTAATSIHTGPAFPTMAAQDGVGVPDGGVGSIEHPTAAAGADGSNQGAFSLSTGAIIGISVAIGLVIVAIATMWALWYLAKKRQWNVRESIRRASRRITGRKVPPKSAQENKSRRGTAYVNKSTSNSRARDVERVMERSQQPLRPTHGWLADEKERSRSRSREDEERLHKAAQHTSRAIPGWKPKAPFGVR</sequence>
<evidence type="ECO:0000256" key="3">
    <source>
        <dbReference type="SAM" id="SignalP"/>
    </source>
</evidence>
<comment type="caution">
    <text evidence="4">The sequence shown here is derived from an EMBL/GenBank/DDBJ whole genome shotgun (WGS) entry which is preliminary data.</text>
</comment>